<evidence type="ECO:0000313" key="2">
    <source>
        <dbReference type="Proteomes" id="UP000271889"/>
    </source>
</evidence>
<evidence type="ECO:0000313" key="1">
    <source>
        <dbReference type="EMBL" id="VDK44280.1"/>
    </source>
</evidence>
<gene>
    <name evidence="1" type="ORF">CGOC_LOCUS301</name>
</gene>
<organism evidence="1 2">
    <name type="scientific">Cylicostephanus goldi</name>
    <name type="common">Nematode worm</name>
    <dbReference type="NCBI Taxonomy" id="71465"/>
    <lineage>
        <taxon>Eukaryota</taxon>
        <taxon>Metazoa</taxon>
        <taxon>Ecdysozoa</taxon>
        <taxon>Nematoda</taxon>
        <taxon>Chromadorea</taxon>
        <taxon>Rhabditida</taxon>
        <taxon>Rhabditina</taxon>
        <taxon>Rhabditomorpha</taxon>
        <taxon>Strongyloidea</taxon>
        <taxon>Strongylidae</taxon>
        <taxon>Cylicostephanus</taxon>
    </lineage>
</organism>
<dbReference type="EMBL" id="UYRV01000393">
    <property type="protein sequence ID" value="VDK44280.1"/>
    <property type="molecule type" value="Genomic_DNA"/>
</dbReference>
<name>A0A3P6QK52_CYLGO</name>
<protein>
    <submittedName>
        <fullName evidence="1">Uncharacterized protein</fullName>
    </submittedName>
</protein>
<dbReference type="AlphaFoldDB" id="A0A3P6QK52"/>
<proteinExistence type="predicted"/>
<accession>A0A3P6QK52</accession>
<dbReference type="Proteomes" id="UP000271889">
    <property type="component" value="Unassembled WGS sequence"/>
</dbReference>
<sequence>MQYKQIGAVVNEIFSEIIGESELVNEDLSNIVEVGKVITSSTTFDENYENYTRKIIDKVGKTIFHEDSNSKEHLPIYKDSWEYGSILEKIRVEAPDAEEDYTFDLENYTPDDIFTFEGAEASEKFYNNSTTFKIKVSLPKRQLRSAFTSPSLMSRFISAIENRIRFKMNVYQSSLEYRTECNLIAEKFKSGNDSSLVNLFACYVDETGDTTLTADKALKDANFLRFCNMKIGMLRDFIKKESMLYGDGGYTNVTNESQQVMIMLTDFDKALNTYLYSDTRHTDYVKLSGYSVVPHWQAGGTKNAYIDRSTINVIPASEGRKPKSGEDTRRKIVQSGILGVLQDERSCAVTCEHDEVESIKIPDARFVNYWYFRDANYLTDTDENVIVFYIDNYRPVGRFAEEPADWDTVDYYERNANGGYSIATEFDENTSYYTKVRA</sequence>
<reference evidence="1 2" key="1">
    <citation type="submission" date="2018-11" db="EMBL/GenBank/DDBJ databases">
        <authorList>
            <consortium name="Pathogen Informatics"/>
        </authorList>
    </citation>
    <scope>NUCLEOTIDE SEQUENCE [LARGE SCALE GENOMIC DNA]</scope>
</reference>
<keyword evidence="2" id="KW-1185">Reference proteome</keyword>
<dbReference type="Pfam" id="PF25622">
    <property type="entry name" value="Phi29_MCP"/>
    <property type="match status" value="1"/>
</dbReference>